<dbReference type="InterPro" id="IPR033116">
    <property type="entry name" value="TRYPSIN_SER"/>
</dbReference>
<dbReference type="Gene3D" id="2.40.10.10">
    <property type="entry name" value="Trypsin-like serine proteases"/>
    <property type="match status" value="1"/>
</dbReference>
<evidence type="ECO:0000256" key="3">
    <source>
        <dbReference type="ARBA" id="ARBA00022825"/>
    </source>
</evidence>
<evidence type="ECO:0000256" key="6">
    <source>
        <dbReference type="SAM" id="SignalP"/>
    </source>
</evidence>
<evidence type="ECO:0000256" key="1">
    <source>
        <dbReference type="ARBA" id="ARBA00022670"/>
    </source>
</evidence>
<evidence type="ECO:0000313" key="8">
    <source>
        <dbReference type="EMBL" id="UOQ73463.1"/>
    </source>
</evidence>
<dbReference type="PROSITE" id="PS00134">
    <property type="entry name" value="TRYPSIN_HIS"/>
    <property type="match status" value="1"/>
</dbReference>
<dbReference type="InterPro" id="IPR001254">
    <property type="entry name" value="Trypsin_dom"/>
</dbReference>
<dbReference type="InterPro" id="IPR045829">
    <property type="entry name" value="PKD_6"/>
</dbReference>
<dbReference type="PRINTS" id="PR00722">
    <property type="entry name" value="CHYMOTRYPSIN"/>
</dbReference>
<dbReference type="CDD" id="cd00190">
    <property type="entry name" value="Tryp_SPc"/>
    <property type="match status" value="1"/>
</dbReference>
<dbReference type="EC" id="3.4.21.-" evidence="8"/>
<evidence type="ECO:0000256" key="4">
    <source>
        <dbReference type="ARBA" id="ARBA00023157"/>
    </source>
</evidence>
<dbReference type="RefSeq" id="WP_244676814.1">
    <property type="nucleotide sequence ID" value="NZ_CP095046.1"/>
</dbReference>
<dbReference type="InterPro" id="IPR018114">
    <property type="entry name" value="TRYPSIN_HIS"/>
</dbReference>
<dbReference type="GO" id="GO:0006508">
    <property type="term" value="P:proteolysis"/>
    <property type="evidence" value="ECO:0007669"/>
    <property type="project" value="UniProtKB-KW"/>
</dbReference>
<dbReference type="InterPro" id="IPR009003">
    <property type="entry name" value="Peptidase_S1_PA"/>
</dbReference>
<accession>A0A8T9QF48</accession>
<sequence length="669" mass="71363">MKTLRLLFLMLVGLMLAPVAWAQDQKPDIVGGAPTTIDQVPWQVLMTINGLDGCGGSIIGSRWILTAAHCVANKSPNDLRIYAGLTFRNQKGSGQMYTIEQILVHPNYNAGTHDNDVALLLLSSPISTSANAQIISYATSSTVSAGLTNPGVNATVSGWGRLSSGGSQPDQLYSVNLPIASNATANSQYNPSGFTITNGMLAAGLPQGGVDACQGDSGGPLIVRNSSGTPILAGVVSWGFGCADPRYLGIYARVSEYAPWIANTLANPPSWTPCGSNVICDNQCVAYGAVPARIKGRVLADENSAEFQAYAAAVGSGKFAEGSEKEWAQWQYSYDNVNFYNIDGNATGKDFQPWDCYATTYYRRVSTHRIYNTFSSPRQYWYTSNVVTITPSSPPPTPTQSTYYVCGGGTFNISFTPGAAATSSNWSLPNLGWTVNGGQGVIYQSSYNVGSTTTVTISVPANVTPGAYEIHTSSNGPCGSSGYRSITVVVGQAANSTVTGNQTVFFNSSQRYTVSGNNSNYNWTVPYGWSITGGQGSSSITVRTPDYETYDPVEVTFNDACGNPSSAMLYVDNLPRTPCRYCEPIRAAGDDKQGIYPNPAVDEVTIASEGQEAEATFYDARGKARKVVQLHADASLNKVSVRDLPDGLYHVRVVGNGMKTVDRQLVIQH</sequence>
<proteinExistence type="predicted"/>
<feature type="chain" id="PRO_5035924786" evidence="6">
    <location>
        <begin position="23"/>
        <end position="669"/>
    </location>
</feature>
<keyword evidence="4" id="KW-1015">Disulfide bond</keyword>
<keyword evidence="3 5" id="KW-0720">Serine protease</keyword>
<name>A0A8T9QF48_9BACT</name>
<dbReference type="AlphaFoldDB" id="A0A8T9QF48"/>
<keyword evidence="9" id="KW-1185">Reference proteome</keyword>
<evidence type="ECO:0000256" key="5">
    <source>
        <dbReference type="RuleBase" id="RU363034"/>
    </source>
</evidence>
<dbReference type="Pfam" id="PF19408">
    <property type="entry name" value="PKD_6"/>
    <property type="match status" value="1"/>
</dbReference>
<dbReference type="SUPFAM" id="SSF50494">
    <property type="entry name" value="Trypsin-like serine proteases"/>
    <property type="match status" value="1"/>
</dbReference>
<dbReference type="PANTHER" id="PTHR24252:SF7">
    <property type="entry name" value="HYALIN"/>
    <property type="match status" value="1"/>
</dbReference>
<keyword evidence="1 5" id="KW-0645">Protease</keyword>
<feature type="domain" description="Peptidase S1" evidence="7">
    <location>
        <begin position="29"/>
        <end position="266"/>
    </location>
</feature>
<dbReference type="NCBIfam" id="TIGR04183">
    <property type="entry name" value="Por_Secre_tail"/>
    <property type="match status" value="1"/>
</dbReference>
<dbReference type="InterPro" id="IPR026444">
    <property type="entry name" value="Secre_tail"/>
</dbReference>
<keyword evidence="2 5" id="KW-0378">Hydrolase</keyword>
<dbReference type="FunFam" id="2.40.10.10:FF:000077">
    <property type="entry name" value="Predicted protein"/>
    <property type="match status" value="1"/>
</dbReference>
<dbReference type="EMBL" id="CP095046">
    <property type="protein sequence ID" value="UOQ73463.1"/>
    <property type="molecule type" value="Genomic_DNA"/>
</dbReference>
<dbReference type="Pfam" id="PF18962">
    <property type="entry name" value="Por_Secre_tail"/>
    <property type="match status" value="1"/>
</dbReference>
<dbReference type="InterPro" id="IPR043504">
    <property type="entry name" value="Peptidase_S1_PA_chymotrypsin"/>
</dbReference>
<dbReference type="PROSITE" id="PS50240">
    <property type="entry name" value="TRYPSIN_DOM"/>
    <property type="match status" value="1"/>
</dbReference>
<feature type="signal peptide" evidence="6">
    <location>
        <begin position="1"/>
        <end position="22"/>
    </location>
</feature>
<keyword evidence="6" id="KW-0732">Signal</keyword>
<dbReference type="SMART" id="SM00020">
    <property type="entry name" value="Tryp_SPc"/>
    <property type="match status" value="1"/>
</dbReference>
<gene>
    <name evidence="8" type="ORF">MUN79_05865</name>
</gene>
<evidence type="ECO:0000313" key="9">
    <source>
        <dbReference type="Proteomes" id="UP000831796"/>
    </source>
</evidence>
<dbReference type="Proteomes" id="UP000831796">
    <property type="component" value="Chromosome"/>
</dbReference>
<evidence type="ECO:0000256" key="2">
    <source>
        <dbReference type="ARBA" id="ARBA00022801"/>
    </source>
</evidence>
<dbReference type="KEGG" id="hcu:MUN79_05865"/>
<dbReference type="InterPro" id="IPR001314">
    <property type="entry name" value="Peptidase_S1A"/>
</dbReference>
<dbReference type="PANTHER" id="PTHR24252">
    <property type="entry name" value="ACROSIN-RELATED"/>
    <property type="match status" value="1"/>
</dbReference>
<dbReference type="GO" id="GO:0004252">
    <property type="term" value="F:serine-type endopeptidase activity"/>
    <property type="evidence" value="ECO:0007669"/>
    <property type="project" value="InterPro"/>
</dbReference>
<protein>
    <submittedName>
        <fullName evidence="8">Trypsin-like serine protease</fullName>
        <ecNumber evidence="8">3.4.21.-</ecNumber>
    </submittedName>
</protein>
<dbReference type="Pfam" id="PF00089">
    <property type="entry name" value="Trypsin"/>
    <property type="match status" value="1"/>
</dbReference>
<dbReference type="PROSITE" id="PS00135">
    <property type="entry name" value="TRYPSIN_SER"/>
    <property type="match status" value="1"/>
</dbReference>
<reference evidence="8" key="1">
    <citation type="submission" date="2022-04" db="EMBL/GenBank/DDBJ databases">
        <title>Hymenobacter sp. isolated from the air.</title>
        <authorList>
            <person name="Won M."/>
            <person name="Lee C.-M."/>
            <person name="Woen H.-Y."/>
            <person name="Kwon S.-W."/>
        </authorList>
    </citation>
    <scope>NUCLEOTIDE SEQUENCE</scope>
    <source>
        <strain evidence="8">5116S-3</strain>
    </source>
</reference>
<evidence type="ECO:0000259" key="7">
    <source>
        <dbReference type="PROSITE" id="PS50240"/>
    </source>
</evidence>
<organism evidence="8 9">
    <name type="scientific">Hymenobacter cellulosilyticus</name>
    <dbReference type="NCBI Taxonomy" id="2932248"/>
    <lineage>
        <taxon>Bacteria</taxon>
        <taxon>Pseudomonadati</taxon>
        <taxon>Bacteroidota</taxon>
        <taxon>Cytophagia</taxon>
        <taxon>Cytophagales</taxon>
        <taxon>Hymenobacteraceae</taxon>
        <taxon>Hymenobacter</taxon>
    </lineage>
</organism>